<evidence type="ECO:0000256" key="9">
    <source>
        <dbReference type="SAM" id="MobiDB-lite"/>
    </source>
</evidence>
<feature type="transmembrane region" description="Helical" evidence="8">
    <location>
        <begin position="172"/>
        <end position="194"/>
    </location>
</feature>
<proteinExistence type="inferred from homology"/>
<dbReference type="AlphaFoldDB" id="A0A8J5LV86"/>
<feature type="transmembrane region" description="Helical" evidence="8">
    <location>
        <begin position="97"/>
        <end position="115"/>
    </location>
</feature>
<reference evidence="11 12" key="1">
    <citation type="submission" date="2020-08" db="EMBL/GenBank/DDBJ databases">
        <title>Plant Genome Project.</title>
        <authorList>
            <person name="Zhang R.-G."/>
        </authorList>
    </citation>
    <scope>NUCLEOTIDE SEQUENCE [LARGE SCALE GENOMIC DNA]</scope>
    <source>
        <tissue evidence="11">Rhizome</tissue>
    </source>
</reference>
<name>A0A8J5LV86_ZINOF</name>
<evidence type="ECO:0000256" key="6">
    <source>
        <dbReference type="ARBA" id="ARBA00022989"/>
    </source>
</evidence>
<evidence type="ECO:0000256" key="5">
    <source>
        <dbReference type="ARBA" id="ARBA00022692"/>
    </source>
</evidence>
<feature type="compositionally biased region" description="Pro residues" evidence="9">
    <location>
        <begin position="1"/>
        <end position="10"/>
    </location>
</feature>
<feature type="transmembrane region" description="Helical" evidence="8">
    <location>
        <begin position="214"/>
        <end position="232"/>
    </location>
</feature>
<comment type="similarity">
    <text evidence="2 8">Belongs to the Casparian strip membrane proteins (CASP) family.</text>
</comment>
<feature type="transmembrane region" description="Helical" evidence="8">
    <location>
        <begin position="135"/>
        <end position="152"/>
    </location>
</feature>
<evidence type="ECO:0000256" key="1">
    <source>
        <dbReference type="ARBA" id="ARBA00004651"/>
    </source>
</evidence>
<keyword evidence="7 8" id="KW-0472">Membrane</keyword>
<evidence type="ECO:0000256" key="7">
    <source>
        <dbReference type="ARBA" id="ARBA00023136"/>
    </source>
</evidence>
<comment type="subcellular location">
    <subcellularLocation>
        <location evidence="1 8">Cell membrane</location>
        <topology evidence="1 8">Multi-pass membrane protein</topology>
    </subcellularLocation>
</comment>
<dbReference type="OrthoDB" id="672180at2759"/>
<dbReference type="Pfam" id="PF04535">
    <property type="entry name" value="CASP_dom"/>
    <property type="match status" value="1"/>
</dbReference>
<dbReference type="InterPro" id="IPR006702">
    <property type="entry name" value="CASP_dom"/>
</dbReference>
<evidence type="ECO:0000256" key="8">
    <source>
        <dbReference type="RuleBase" id="RU361233"/>
    </source>
</evidence>
<feature type="domain" description="Casparian strip membrane protein" evidence="10">
    <location>
        <begin position="91"/>
        <end position="224"/>
    </location>
</feature>
<dbReference type="PANTHER" id="PTHR33573">
    <property type="entry name" value="CASP-LIKE PROTEIN 4A4"/>
    <property type="match status" value="1"/>
</dbReference>
<dbReference type="Proteomes" id="UP000734854">
    <property type="component" value="Unassembled WGS sequence"/>
</dbReference>
<gene>
    <name evidence="11" type="ORF">ZIOFF_001701</name>
</gene>
<organism evidence="11 12">
    <name type="scientific">Zingiber officinale</name>
    <name type="common">Ginger</name>
    <name type="synonym">Amomum zingiber</name>
    <dbReference type="NCBI Taxonomy" id="94328"/>
    <lineage>
        <taxon>Eukaryota</taxon>
        <taxon>Viridiplantae</taxon>
        <taxon>Streptophyta</taxon>
        <taxon>Embryophyta</taxon>
        <taxon>Tracheophyta</taxon>
        <taxon>Spermatophyta</taxon>
        <taxon>Magnoliopsida</taxon>
        <taxon>Liliopsida</taxon>
        <taxon>Zingiberales</taxon>
        <taxon>Zingiberaceae</taxon>
        <taxon>Zingiber</taxon>
    </lineage>
</organism>
<evidence type="ECO:0000313" key="12">
    <source>
        <dbReference type="Proteomes" id="UP000734854"/>
    </source>
</evidence>
<evidence type="ECO:0000256" key="3">
    <source>
        <dbReference type="ARBA" id="ARBA00011489"/>
    </source>
</evidence>
<evidence type="ECO:0000256" key="4">
    <source>
        <dbReference type="ARBA" id="ARBA00022475"/>
    </source>
</evidence>
<protein>
    <recommendedName>
        <fullName evidence="8">CASP-like protein</fullName>
    </recommendedName>
</protein>
<dbReference type="GO" id="GO:0005886">
    <property type="term" value="C:plasma membrane"/>
    <property type="evidence" value="ECO:0007669"/>
    <property type="project" value="UniProtKB-SubCell"/>
</dbReference>
<keyword evidence="5 8" id="KW-0812">Transmembrane</keyword>
<accession>A0A8J5LV86</accession>
<dbReference type="EMBL" id="JACMSC010000001">
    <property type="protein sequence ID" value="KAG6536643.1"/>
    <property type="molecule type" value="Genomic_DNA"/>
</dbReference>
<evidence type="ECO:0000256" key="2">
    <source>
        <dbReference type="ARBA" id="ARBA00007651"/>
    </source>
</evidence>
<dbReference type="PANTHER" id="PTHR33573:SF50">
    <property type="entry name" value="CASP-LIKE PROTEIN 4A3"/>
    <property type="match status" value="1"/>
</dbReference>
<comment type="subunit">
    <text evidence="3 8">Homodimer and heterodimers.</text>
</comment>
<keyword evidence="4 8" id="KW-1003">Cell membrane</keyword>
<keyword evidence="6 8" id="KW-1133">Transmembrane helix</keyword>
<evidence type="ECO:0000259" key="10">
    <source>
        <dbReference type="Pfam" id="PF04535"/>
    </source>
</evidence>
<evidence type="ECO:0000313" key="11">
    <source>
        <dbReference type="EMBL" id="KAG6536643.1"/>
    </source>
</evidence>
<sequence length="247" mass="26897">MSSPSRSPPPEAERDATPSSPVSKSELPGPTLKELAIDDHPYQDNSLAVALSIVGTGDGEAPRSRGPEIRCSVPPRENGIGVFPEILRRRALMRAAFGLRVSAALLCLVSFSIMVADNTPGWAGDSFARYSEYRYLVSVNAMAFLYSAFQAYGKIHHLIFKKIIIHPPLSFYFDLAMDQVLAYLLLSASSIAASRNDVWVSRFGSDEFIQLADGSITISFLAFVPLSLSALISAHNLFRWRSGGATL</sequence>
<keyword evidence="12" id="KW-1185">Reference proteome</keyword>
<comment type="caution">
    <text evidence="11">The sequence shown here is derived from an EMBL/GenBank/DDBJ whole genome shotgun (WGS) entry which is preliminary data.</text>
</comment>
<feature type="region of interest" description="Disordered" evidence="9">
    <location>
        <begin position="1"/>
        <end position="31"/>
    </location>
</feature>